<dbReference type="PRINTS" id="PR00368">
    <property type="entry name" value="FADPNR"/>
</dbReference>
<dbReference type="InterPro" id="IPR023753">
    <property type="entry name" value="FAD/NAD-binding_dom"/>
</dbReference>
<accession>A0A1B2I6G0</accession>
<dbReference type="EMBL" id="CP016757">
    <property type="protein sequence ID" value="ANZ45562.1"/>
    <property type="molecule type" value="Genomic_DNA"/>
</dbReference>
<dbReference type="InterPro" id="IPR036188">
    <property type="entry name" value="FAD/NAD-bd_sf"/>
</dbReference>
<dbReference type="STRING" id="1197717.BED41_11060"/>
<dbReference type="AlphaFoldDB" id="A0A1B2I6G0"/>
<name>A0A1B2I6G0_9BACT</name>
<dbReference type="Pfam" id="PF07992">
    <property type="entry name" value="Pyr_redox_2"/>
    <property type="match status" value="1"/>
</dbReference>
<dbReference type="PANTHER" id="PTHR42949:SF3">
    <property type="entry name" value="ANAEROBIC GLYCEROL-3-PHOSPHATE DEHYDROGENASE SUBUNIT B"/>
    <property type="match status" value="1"/>
</dbReference>
<dbReference type="SUPFAM" id="SSF51905">
    <property type="entry name" value="FAD/NAD(P)-binding domain"/>
    <property type="match status" value="1"/>
</dbReference>
<reference evidence="2" key="1">
    <citation type="submission" date="2016-08" db="EMBL/GenBank/DDBJ databases">
        <title>Complete genome of Cloacibacillus porcorum.</title>
        <authorList>
            <person name="Looft T."/>
            <person name="Bayles D.O."/>
            <person name="Alt D.P."/>
        </authorList>
    </citation>
    <scope>NUCLEOTIDE SEQUENCE [LARGE SCALE GENOMIC DNA]</scope>
    <source>
        <strain evidence="2">CL-84</strain>
    </source>
</reference>
<dbReference type="Proteomes" id="UP000093044">
    <property type="component" value="Chromosome"/>
</dbReference>
<dbReference type="OrthoDB" id="9776839at2"/>
<evidence type="ECO:0000256" key="1">
    <source>
        <dbReference type="ARBA" id="ARBA00023002"/>
    </source>
</evidence>
<keyword evidence="3" id="KW-1185">Reference proteome</keyword>
<keyword evidence="1" id="KW-0560">Oxidoreductase</keyword>
<evidence type="ECO:0000313" key="3">
    <source>
        <dbReference type="Proteomes" id="UP000093044"/>
    </source>
</evidence>
<dbReference type="GO" id="GO:0016491">
    <property type="term" value="F:oxidoreductase activity"/>
    <property type="evidence" value="ECO:0007669"/>
    <property type="project" value="UniProtKB-KW"/>
</dbReference>
<gene>
    <name evidence="2" type="ORF">BED41_11060</name>
</gene>
<sequence length="366" mass="39287">MNNLVETDLLVIGGGAAGLCAAAEAAGAGAKVLVMESDLHAGGQLVKQTHKFFGSKDEYAGTRGFKIADILMDEIKSLGDKVEIRTNTTVTGFFHEDGVYTAMEGEESYYRVKAKKTIMATGAQERMILFPNNDLPGVYGAGAVQTLMNLYGVVPGKKVVMVGAGNIGLIVSYQLMQAGVEIAAVIEAMPKVGGYWVHAAKIRRLGIPILLRHTIIEALGDTTVTGVVISEIDDKFHPINEPVKIDCDVICMAVGLTPTTEMFWMAGADMRYVPQLCGYVPFRDKTMRTSNPDLWVAGDAAGIEEASAAMVEGRIAGLSAAKALGYPVDDRKFHEFWARLEHLRAGEVGTKILSGISQVMVDGWEA</sequence>
<dbReference type="GeneID" id="83058386"/>
<dbReference type="KEGG" id="cpor:BED41_11060"/>
<evidence type="ECO:0000313" key="2">
    <source>
        <dbReference type="EMBL" id="ANZ45562.1"/>
    </source>
</evidence>
<protein>
    <submittedName>
        <fullName evidence="2">Pyridine nucleotide-disulfide oxidoreductase</fullName>
    </submittedName>
</protein>
<dbReference type="PRINTS" id="PR00411">
    <property type="entry name" value="PNDRDTASEI"/>
</dbReference>
<dbReference type="PANTHER" id="PTHR42949">
    <property type="entry name" value="ANAEROBIC GLYCEROL-3-PHOSPHATE DEHYDROGENASE SUBUNIT B"/>
    <property type="match status" value="1"/>
</dbReference>
<proteinExistence type="predicted"/>
<dbReference type="InterPro" id="IPR051691">
    <property type="entry name" value="Metab_Enz_Cyan_OpOx_G3PDH"/>
</dbReference>
<dbReference type="Gene3D" id="3.50.50.60">
    <property type="entry name" value="FAD/NAD(P)-binding domain"/>
    <property type="match status" value="2"/>
</dbReference>
<organism evidence="2 3">
    <name type="scientific">Cloacibacillus porcorum</name>
    <dbReference type="NCBI Taxonomy" id="1197717"/>
    <lineage>
        <taxon>Bacteria</taxon>
        <taxon>Thermotogati</taxon>
        <taxon>Synergistota</taxon>
        <taxon>Synergistia</taxon>
        <taxon>Synergistales</taxon>
        <taxon>Synergistaceae</taxon>
        <taxon>Cloacibacillus</taxon>
    </lineage>
</organism>
<dbReference type="RefSeq" id="WP_066746103.1">
    <property type="nucleotide sequence ID" value="NZ_CALCLR010000118.1"/>
</dbReference>